<gene>
    <name evidence="1" type="primary">Bm1357</name>
    <name evidence="1" type="ORF">BM_Bm1357</name>
</gene>
<organism evidence="1">
    <name type="scientific">Brugia malayi</name>
    <name type="common">Filarial nematode worm</name>
    <dbReference type="NCBI Taxonomy" id="6279"/>
    <lineage>
        <taxon>Eukaryota</taxon>
        <taxon>Metazoa</taxon>
        <taxon>Ecdysozoa</taxon>
        <taxon>Nematoda</taxon>
        <taxon>Chromadorea</taxon>
        <taxon>Rhabditida</taxon>
        <taxon>Spirurina</taxon>
        <taxon>Spiruromorpha</taxon>
        <taxon>Filarioidea</taxon>
        <taxon>Onchocercidae</taxon>
        <taxon>Brugia</taxon>
    </lineage>
</organism>
<evidence type="ECO:0000313" key="1">
    <source>
        <dbReference type="EMBL" id="CDP96758.1"/>
    </source>
</evidence>
<reference evidence="1" key="1">
    <citation type="journal article" date="2007" name="Science">
        <title>Draft genome of the filarial nematode parasite Brugia malayi.</title>
        <authorList>
            <person name="Ghedin E."/>
            <person name="Wang S."/>
            <person name="Spiro D."/>
            <person name="Caler E."/>
            <person name="Zhao Q."/>
            <person name="Crabtree J."/>
            <person name="Allen J.E."/>
            <person name="Delcher A.L."/>
            <person name="Guiliano D.B."/>
            <person name="Miranda-Saavedra D."/>
            <person name="Angiuoli S.V."/>
            <person name="Creasy T."/>
            <person name="Amedeo P."/>
            <person name="Haas B."/>
            <person name="El-Sayed N.M."/>
            <person name="Wortman J.R."/>
            <person name="Feldblyum T."/>
            <person name="Tallon L."/>
            <person name="Schatz M."/>
            <person name="Shumway M."/>
            <person name="Koo H."/>
            <person name="Salzberg S.L."/>
            <person name="Schobel S."/>
            <person name="Pertea M."/>
            <person name="Pop M."/>
            <person name="White O."/>
            <person name="Barton G.J."/>
            <person name="Carlow C.K."/>
            <person name="Crawford M.J."/>
            <person name="Daub J."/>
            <person name="Dimmic M.W."/>
            <person name="Estes C.F."/>
            <person name="Foster J.M."/>
            <person name="Ganatra M."/>
            <person name="Gregory W.F."/>
            <person name="Johnson N.M."/>
            <person name="Jin J."/>
            <person name="Komuniecki R."/>
            <person name="Korf I."/>
            <person name="Kumar S."/>
            <person name="Laney S."/>
            <person name="Li B.W."/>
            <person name="Li W."/>
            <person name="Lindblom T.H."/>
            <person name="Lustigman S."/>
            <person name="Ma D."/>
            <person name="Maina C.V."/>
            <person name="Martin D.M."/>
            <person name="McCarter J.P."/>
            <person name="McReynolds L."/>
            <person name="Mitreva M."/>
            <person name="Nutman T.B."/>
            <person name="Parkinson J."/>
            <person name="Peregrin-Alvarez J.M."/>
            <person name="Poole C."/>
            <person name="Ren Q."/>
            <person name="Saunders L."/>
            <person name="Sluder A.E."/>
            <person name="Smith K."/>
            <person name="Stanke M."/>
            <person name="Unnasch T.R."/>
            <person name="Ware J."/>
            <person name="Wei A.D."/>
            <person name="Weil G."/>
            <person name="Williams D.J."/>
            <person name="Zhang Y."/>
            <person name="Williams S.A."/>
            <person name="Fraser-Liggett C."/>
            <person name="Slatko B."/>
            <person name="Blaxter M.L."/>
            <person name="Scott A.L."/>
        </authorList>
    </citation>
    <scope>NUCLEOTIDE SEQUENCE</scope>
    <source>
        <strain evidence="1">FR3</strain>
    </source>
</reference>
<reference evidence="1" key="2">
    <citation type="submission" date="2012-12" db="EMBL/GenBank/DDBJ databases">
        <authorList>
            <consortium name="WormBase Consortium"/>
            <person name="Ghedin E."/>
            <person name="Paulini M."/>
        </authorList>
    </citation>
    <scope>NUCLEOTIDE SEQUENCE</scope>
    <source>
        <strain evidence="1">FR3</strain>
    </source>
</reference>
<proteinExistence type="predicted"/>
<name>A0A1I9G2Q4_BRUMA</name>
<dbReference type="EMBL" id="LN856962">
    <property type="protein sequence ID" value="CDP96758.1"/>
    <property type="molecule type" value="Genomic_DNA"/>
</dbReference>
<dbReference type="AlphaFoldDB" id="A0A1I9G2Q4"/>
<sequence>MRNIKNVGVKKVCRLYTKVCNRKIKLVTDPQQARVKNRKYHDYIGLHSVAGYFLM</sequence>
<accession>A0A1I9G2Q4</accession>
<protein>
    <submittedName>
        <fullName evidence="1">Bm1357</fullName>
    </submittedName>
</protein>